<protein>
    <submittedName>
        <fullName evidence="2">Uncharacterized protein</fullName>
    </submittedName>
</protein>
<keyword evidence="3" id="KW-1185">Reference proteome</keyword>
<dbReference type="EMBL" id="BMMM01000004">
    <property type="protein sequence ID" value="GGN62279.1"/>
    <property type="molecule type" value="Genomic_DNA"/>
</dbReference>
<evidence type="ECO:0000256" key="1">
    <source>
        <dbReference type="SAM" id="MobiDB-lite"/>
    </source>
</evidence>
<gene>
    <name evidence="2" type="ORF">GCM10011579_029250</name>
</gene>
<proteinExistence type="predicted"/>
<comment type="caution">
    <text evidence="2">The sequence shown here is derived from an EMBL/GenBank/DDBJ whole genome shotgun (WGS) entry which is preliminary data.</text>
</comment>
<feature type="region of interest" description="Disordered" evidence="1">
    <location>
        <begin position="91"/>
        <end position="145"/>
    </location>
</feature>
<name>A0A917Y0E2_9ACTN</name>
<dbReference type="Proteomes" id="UP000600365">
    <property type="component" value="Unassembled WGS sequence"/>
</dbReference>
<evidence type="ECO:0000313" key="2">
    <source>
        <dbReference type="EMBL" id="GGN62279.1"/>
    </source>
</evidence>
<sequence length="145" mass="15491">MTKKTNTKSKKSSADVTRPWVLSEIHSCLGTREIRFRSVRLTSGSLSLIGTSGQPSAEALGGGSCDRRGLQNATARLTLLAVAEVGAPGSWRPQINGSFLRGTGVPTGAPNGGPATRQHEASESPSQPRSRPSRQRRRASTDRRR</sequence>
<dbReference type="AlphaFoldDB" id="A0A917Y0E2"/>
<organism evidence="2 3">
    <name type="scientific">Streptomyces albiflavescens</name>
    <dbReference type="NCBI Taxonomy" id="1623582"/>
    <lineage>
        <taxon>Bacteria</taxon>
        <taxon>Bacillati</taxon>
        <taxon>Actinomycetota</taxon>
        <taxon>Actinomycetes</taxon>
        <taxon>Kitasatosporales</taxon>
        <taxon>Streptomycetaceae</taxon>
        <taxon>Streptomyces</taxon>
    </lineage>
</organism>
<evidence type="ECO:0000313" key="3">
    <source>
        <dbReference type="Proteomes" id="UP000600365"/>
    </source>
</evidence>
<accession>A0A917Y0E2</accession>
<reference evidence="2 3" key="1">
    <citation type="journal article" date="2014" name="Int. J. Syst. Evol. Microbiol.">
        <title>Complete genome sequence of Corynebacterium casei LMG S-19264T (=DSM 44701T), isolated from a smear-ripened cheese.</title>
        <authorList>
            <consortium name="US DOE Joint Genome Institute (JGI-PGF)"/>
            <person name="Walter F."/>
            <person name="Albersmeier A."/>
            <person name="Kalinowski J."/>
            <person name="Ruckert C."/>
        </authorList>
    </citation>
    <scope>NUCLEOTIDE SEQUENCE [LARGE SCALE GENOMIC DNA]</scope>
    <source>
        <strain evidence="2 3">CGMCC 4.7111</strain>
    </source>
</reference>